<gene>
    <name evidence="1" type="ORF">BCR34DRAFT_308044</name>
</gene>
<dbReference type="AlphaFoldDB" id="A0A1Y1ZQ16"/>
<evidence type="ECO:0000313" key="1">
    <source>
        <dbReference type="EMBL" id="ORY12087.1"/>
    </source>
</evidence>
<name>A0A1Y1ZQ16_9PLEO</name>
<proteinExistence type="predicted"/>
<dbReference type="EMBL" id="MCFA01000054">
    <property type="protein sequence ID" value="ORY12087.1"/>
    <property type="molecule type" value="Genomic_DNA"/>
</dbReference>
<sequence>MAVASCHLSLLSFIGYIDLKASRVLIRRTGVEHHTESWVSFYKLKYLRRDRFISYTCPTATCNTAIVEGTKDSTSVPHNQPTKPSTCTSPGSDRFYRMSLLWLWSHSLLSQCATKLCSICINRYVRDESEESFLESGSTPEACTSTRPKHRSPLEAFLRTLKLQITPELTQWSAPTERPKVALHRDRSISALLLLLHIPPRPPL</sequence>
<organism evidence="1 2">
    <name type="scientific">Clohesyomyces aquaticus</name>
    <dbReference type="NCBI Taxonomy" id="1231657"/>
    <lineage>
        <taxon>Eukaryota</taxon>
        <taxon>Fungi</taxon>
        <taxon>Dikarya</taxon>
        <taxon>Ascomycota</taxon>
        <taxon>Pezizomycotina</taxon>
        <taxon>Dothideomycetes</taxon>
        <taxon>Pleosporomycetidae</taxon>
        <taxon>Pleosporales</taxon>
        <taxon>Lindgomycetaceae</taxon>
        <taxon>Clohesyomyces</taxon>
    </lineage>
</organism>
<comment type="caution">
    <text evidence="1">The sequence shown here is derived from an EMBL/GenBank/DDBJ whole genome shotgun (WGS) entry which is preliminary data.</text>
</comment>
<evidence type="ECO:0000313" key="2">
    <source>
        <dbReference type="Proteomes" id="UP000193144"/>
    </source>
</evidence>
<reference evidence="1 2" key="1">
    <citation type="submission" date="2016-07" db="EMBL/GenBank/DDBJ databases">
        <title>Pervasive Adenine N6-methylation of Active Genes in Fungi.</title>
        <authorList>
            <consortium name="DOE Joint Genome Institute"/>
            <person name="Mondo S.J."/>
            <person name="Dannebaum R.O."/>
            <person name="Kuo R.C."/>
            <person name="Labutti K."/>
            <person name="Haridas S."/>
            <person name="Kuo A."/>
            <person name="Salamov A."/>
            <person name="Ahrendt S.R."/>
            <person name="Lipzen A."/>
            <person name="Sullivan W."/>
            <person name="Andreopoulos W.B."/>
            <person name="Clum A."/>
            <person name="Lindquist E."/>
            <person name="Daum C."/>
            <person name="Ramamoorthy G.K."/>
            <person name="Gryganskyi A."/>
            <person name="Culley D."/>
            <person name="Magnuson J.K."/>
            <person name="James T.Y."/>
            <person name="O'Malley M.A."/>
            <person name="Stajich J.E."/>
            <person name="Spatafora J.W."/>
            <person name="Visel A."/>
            <person name="Grigoriev I.V."/>
        </authorList>
    </citation>
    <scope>NUCLEOTIDE SEQUENCE [LARGE SCALE GENOMIC DNA]</scope>
    <source>
        <strain evidence="1 2">CBS 115471</strain>
    </source>
</reference>
<dbReference type="Proteomes" id="UP000193144">
    <property type="component" value="Unassembled WGS sequence"/>
</dbReference>
<keyword evidence="2" id="KW-1185">Reference proteome</keyword>
<protein>
    <submittedName>
        <fullName evidence="1">Uncharacterized protein</fullName>
    </submittedName>
</protein>
<accession>A0A1Y1ZQ16</accession>